<dbReference type="Pfam" id="PF01424">
    <property type="entry name" value="R3H"/>
    <property type="match status" value="1"/>
</dbReference>
<dbReference type="GO" id="GO:0003723">
    <property type="term" value="F:RNA binding"/>
    <property type="evidence" value="ECO:0007669"/>
    <property type="project" value="UniProtKB-UniRule"/>
</dbReference>
<keyword evidence="5 6" id="KW-0961">Cell wall biogenesis/degradation</keyword>
<organism evidence="9 10">
    <name type="scientific">Granulicatella adiacens ATCC 49175</name>
    <dbReference type="NCBI Taxonomy" id="638301"/>
    <lineage>
        <taxon>Bacteria</taxon>
        <taxon>Bacillati</taxon>
        <taxon>Bacillota</taxon>
        <taxon>Bacilli</taxon>
        <taxon>Lactobacillales</taxon>
        <taxon>Carnobacteriaceae</taxon>
        <taxon>Granulicatella</taxon>
    </lineage>
</organism>
<dbReference type="EMBL" id="ACKZ01000022">
    <property type="protein sequence ID" value="EEW36699.1"/>
    <property type="molecule type" value="Genomic_DNA"/>
</dbReference>
<evidence type="ECO:0000313" key="10">
    <source>
        <dbReference type="Proteomes" id="UP000005926"/>
    </source>
</evidence>
<dbReference type="InterPro" id="IPR038247">
    <property type="entry name" value="Jag_N_dom_sf"/>
</dbReference>
<dbReference type="PANTHER" id="PTHR35800">
    <property type="entry name" value="PROTEIN JAG"/>
    <property type="match status" value="1"/>
</dbReference>
<reference evidence="9 10" key="1">
    <citation type="submission" date="2009-08" db="EMBL/GenBank/DDBJ databases">
        <authorList>
            <person name="Muzny D."/>
            <person name="Qin X."/>
            <person name="Deng J."/>
            <person name="Jiang H."/>
            <person name="Liu Y."/>
            <person name="Qu J."/>
            <person name="Song X.-Z."/>
            <person name="Zhang L."/>
            <person name="Thornton R."/>
            <person name="Coyle M."/>
            <person name="Francisco L."/>
            <person name="Jackson L."/>
            <person name="Javaid M."/>
            <person name="Korchina V."/>
            <person name="Kovar C."/>
            <person name="Mata R."/>
            <person name="Mathew T."/>
            <person name="Ngo R."/>
            <person name="Nguyen L."/>
            <person name="Nguyen N."/>
            <person name="Okwuonu G."/>
            <person name="Ongeri F."/>
            <person name="Pham C."/>
            <person name="Simmons D."/>
            <person name="Wilczek-Boney K."/>
            <person name="Hale W."/>
            <person name="Jakkamsetti A."/>
            <person name="Pham P."/>
            <person name="Ruth R."/>
            <person name="San Lucas F."/>
            <person name="Warren J."/>
            <person name="Zhang J."/>
            <person name="Zhao Z."/>
            <person name="Zhou C."/>
            <person name="Zhu D."/>
            <person name="Lee S."/>
            <person name="Bess C."/>
            <person name="Blankenburg K."/>
            <person name="Forbes L."/>
            <person name="Fu Q."/>
            <person name="Gubbala S."/>
            <person name="Hirani K."/>
            <person name="Jayaseelan J.C."/>
            <person name="Lara F."/>
            <person name="Munidasa M."/>
            <person name="Palculict T."/>
            <person name="Patil S."/>
            <person name="Pu L.-L."/>
            <person name="Saada N."/>
            <person name="Tang L."/>
            <person name="Weissenberger G."/>
            <person name="Zhu Y."/>
            <person name="Hemphill L."/>
            <person name="Shang Y."/>
            <person name="Youmans B."/>
            <person name="Ayvaz T."/>
            <person name="Ross M."/>
            <person name="Santibanez J."/>
            <person name="Aqrawi P."/>
            <person name="Gross S."/>
            <person name="Joshi V."/>
            <person name="Fowler G."/>
            <person name="Nazareth L."/>
            <person name="Reid J."/>
            <person name="Worley K."/>
            <person name="Petrosino J."/>
            <person name="Highlander S."/>
            <person name="Gibbs R."/>
        </authorList>
    </citation>
    <scope>NUCLEOTIDE SEQUENCE [LARGE SCALE GENOMIC DNA]</scope>
    <source>
        <strain evidence="9 10">ATCC 49175</strain>
    </source>
</reference>
<evidence type="ECO:0000256" key="1">
    <source>
        <dbReference type="ARBA" id="ARBA00022490"/>
    </source>
</evidence>
<evidence type="ECO:0000256" key="3">
    <source>
        <dbReference type="ARBA" id="ARBA00022960"/>
    </source>
</evidence>
<dbReference type="eggNOG" id="COG1847">
    <property type="taxonomic scope" value="Bacteria"/>
</dbReference>
<dbReference type="InterPro" id="IPR032782">
    <property type="entry name" value="KhpB_N"/>
</dbReference>
<keyword evidence="1 6" id="KW-0963">Cytoplasm</keyword>
<dbReference type="Proteomes" id="UP000005926">
    <property type="component" value="Unassembled WGS sequence"/>
</dbReference>
<comment type="caution">
    <text evidence="9">The sequence shown here is derived from an EMBL/GenBank/DDBJ whole genome shotgun (WGS) entry which is preliminary data.</text>
</comment>
<evidence type="ECO:0000313" key="9">
    <source>
        <dbReference type="EMBL" id="EEW36699.1"/>
    </source>
</evidence>
<dbReference type="Pfam" id="PF14804">
    <property type="entry name" value="Jag_N"/>
    <property type="match status" value="1"/>
</dbReference>
<comment type="subunit">
    <text evidence="6">Forms a complex with KhpA.</text>
</comment>
<sequence>MTNTIKVTDTSVEKAIQKGLRQLGLTQEEVVVEVLSEGKKGLFGFGQKDAIVALTPVVKEEVVEEVSTPVVEETIEEVVAAEDESFEEEFEDEFEDEEDVEGSENEETTVDRLEEAAHVTKAYLEGIAKTYGAEATVAVEVRRDRMTFVFDTDKQGLLIGKHGKILNALQVLAQVSVHRFVKGRISVQVDVGDYRARRSETLQQIAERTARKVLKTKQPVYLEPLPAYERKQIHAALSKNKRISTHSEGKEPHRYLVVEIAE</sequence>
<dbReference type="Gene3D" id="3.30.1370.50">
    <property type="entry name" value="R3H-like domain"/>
    <property type="match status" value="1"/>
</dbReference>
<dbReference type="NCBIfam" id="NF041568">
    <property type="entry name" value="Jag_EloR"/>
    <property type="match status" value="1"/>
</dbReference>
<accession>C8NI29</accession>
<dbReference type="InterPro" id="IPR039247">
    <property type="entry name" value="KhpB"/>
</dbReference>
<dbReference type="InterPro" id="IPR034079">
    <property type="entry name" value="R3H_KhpB"/>
</dbReference>
<dbReference type="GO" id="GO:0005737">
    <property type="term" value="C:cytoplasm"/>
    <property type="evidence" value="ECO:0007669"/>
    <property type="project" value="UniProtKB-SubCell"/>
</dbReference>
<dbReference type="GO" id="GO:0071555">
    <property type="term" value="P:cell wall organization"/>
    <property type="evidence" value="ECO:0007669"/>
    <property type="project" value="UniProtKB-KW"/>
</dbReference>
<dbReference type="Gene3D" id="3.30.300.20">
    <property type="match status" value="1"/>
</dbReference>
<comment type="domain">
    <text evidence="6">Has an N-terminal Jag-N domain and 2 RNA-binding domains (KH and R3H).</text>
</comment>
<dbReference type="PANTHER" id="PTHR35800:SF1">
    <property type="entry name" value="RNA-BINDING PROTEIN KHPB"/>
    <property type="match status" value="1"/>
</dbReference>
<dbReference type="GeneID" id="78412314"/>
<dbReference type="InterPro" id="IPR036867">
    <property type="entry name" value="R3H_dom_sf"/>
</dbReference>
<dbReference type="HOGENOM" id="CLU_042512_0_0_9"/>
<dbReference type="GO" id="GO:0008360">
    <property type="term" value="P:regulation of cell shape"/>
    <property type="evidence" value="ECO:0007669"/>
    <property type="project" value="UniProtKB-KW"/>
</dbReference>
<dbReference type="InterPro" id="IPR038008">
    <property type="entry name" value="Jag_KH"/>
</dbReference>
<evidence type="ECO:0000256" key="5">
    <source>
        <dbReference type="ARBA" id="ARBA00023316"/>
    </source>
</evidence>
<keyword evidence="2 6" id="KW-0694">RNA-binding</keyword>
<evidence type="ECO:0000256" key="7">
    <source>
        <dbReference type="SAM" id="MobiDB-lite"/>
    </source>
</evidence>
<dbReference type="InterPro" id="IPR015946">
    <property type="entry name" value="KH_dom-like_a/b"/>
</dbReference>
<evidence type="ECO:0000256" key="2">
    <source>
        <dbReference type="ARBA" id="ARBA00022884"/>
    </source>
</evidence>
<feature type="region of interest" description="Disordered" evidence="7">
    <location>
        <begin position="86"/>
        <end position="108"/>
    </location>
</feature>
<dbReference type="InterPro" id="IPR001374">
    <property type="entry name" value="R3H_dom"/>
</dbReference>
<keyword evidence="3 6" id="KW-0133">Cell shape</keyword>
<proteinExistence type="inferred from homology"/>
<dbReference type="AlphaFoldDB" id="C8NI29"/>
<dbReference type="STRING" id="638301.HMPREF0444_1574"/>
<keyword evidence="10" id="KW-1185">Reference proteome</keyword>
<dbReference type="SMART" id="SM00393">
    <property type="entry name" value="R3H"/>
    <property type="match status" value="1"/>
</dbReference>
<dbReference type="HAMAP" id="MF_00867">
    <property type="entry name" value="KhpB"/>
    <property type="match status" value="1"/>
</dbReference>
<dbReference type="Pfam" id="PF13083">
    <property type="entry name" value="KH_KhpA-B"/>
    <property type="match status" value="1"/>
</dbReference>
<dbReference type="CDD" id="cd02414">
    <property type="entry name" value="KH-II_Jag"/>
    <property type="match status" value="1"/>
</dbReference>
<evidence type="ECO:0000259" key="8">
    <source>
        <dbReference type="PROSITE" id="PS51061"/>
    </source>
</evidence>
<dbReference type="RefSeq" id="WP_005608212.1">
    <property type="nucleotide sequence ID" value="NZ_CP102283.1"/>
</dbReference>
<dbReference type="SMART" id="SM01245">
    <property type="entry name" value="Jag_N"/>
    <property type="match status" value="1"/>
</dbReference>
<dbReference type="GO" id="GO:0009252">
    <property type="term" value="P:peptidoglycan biosynthetic process"/>
    <property type="evidence" value="ECO:0007669"/>
    <property type="project" value="UniProtKB-UniRule"/>
</dbReference>
<keyword evidence="4 6" id="KW-0143">Chaperone</keyword>
<name>C8NI29_9LACT</name>
<comment type="function">
    <text evidence="6">A probable RNA chaperone. Forms a complex with KhpA which binds to cellular RNA and controls its expression. Plays a role in peptidoglycan (PG) homeostasis and cell length regulation.</text>
</comment>
<dbReference type="PROSITE" id="PS51061">
    <property type="entry name" value="R3H"/>
    <property type="match status" value="1"/>
</dbReference>
<gene>
    <name evidence="9" type="primary">jag</name>
    <name evidence="6" type="synonym">eloR</name>
    <name evidence="6" type="synonym">khpB</name>
    <name evidence="9" type="ORF">HMPREF0444_1574</name>
</gene>
<dbReference type="CDD" id="cd02644">
    <property type="entry name" value="R3H_jag"/>
    <property type="match status" value="1"/>
</dbReference>
<dbReference type="Gene3D" id="3.30.30.80">
    <property type="entry name" value="probable RNA-binding protein from clostridium symbiosum atcc 14940"/>
    <property type="match status" value="1"/>
</dbReference>
<comment type="subcellular location">
    <subcellularLocation>
        <location evidence="6">Cytoplasm</location>
    </subcellularLocation>
</comment>
<protein>
    <recommendedName>
        <fullName evidence="6">RNA-binding protein KhpB</fullName>
    </recommendedName>
    <alternativeName>
        <fullName evidence="6">RNA-binding protein EloR</fullName>
    </alternativeName>
</protein>
<dbReference type="SUPFAM" id="SSF82708">
    <property type="entry name" value="R3H domain"/>
    <property type="match status" value="1"/>
</dbReference>
<evidence type="ECO:0000256" key="4">
    <source>
        <dbReference type="ARBA" id="ARBA00023186"/>
    </source>
</evidence>
<comment type="caution">
    <text evidence="6">Lacks conserved residue(s) required for the propagation of feature annotation.</text>
</comment>
<evidence type="ECO:0000256" key="6">
    <source>
        <dbReference type="HAMAP-Rule" id="MF_00867"/>
    </source>
</evidence>
<comment type="similarity">
    <text evidence="6">Belongs to the KhpB RNA-binding protein family.</text>
</comment>
<feature type="domain" description="R3H" evidence="8">
    <location>
        <begin position="196"/>
        <end position="262"/>
    </location>
</feature>